<gene>
    <name evidence="3" type="ORF">Pflav_086630</name>
</gene>
<name>A0A6F8Y8A3_9ACTN</name>
<dbReference type="RefSeq" id="WP_173041843.1">
    <property type="nucleotide sequence ID" value="NZ_AP022870.1"/>
</dbReference>
<dbReference type="KEGG" id="pfla:Pflav_086630"/>
<reference evidence="3 4" key="1">
    <citation type="submission" date="2020-03" db="EMBL/GenBank/DDBJ databases">
        <title>Whole genome shotgun sequence of Phytohabitans flavus NBRC 107702.</title>
        <authorList>
            <person name="Komaki H."/>
            <person name="Tamura T."/>
        </authorList>
    </citation>
    <scope>NUCLEOTIDE SEQUENCE [LARGE SCALE GENOMIC DNA]</scope>
    <source>
        <strain evidence="3 4">NBRC 107702</strain>
    </source>
</reference>
<dbReference type="Pfam" id="PF14317">
    <property type="entry name" value="YcxB"/>
    <property type="match status" value="1"/>
</dbReference>
<dbReference type="EMBL" id="AP022870">
    <property type="protein sequence ID" value="BCB82253.1"/>
    <property type="molecule type" value="Genomic_DNA"/>
</dbReference>
<sequence>MSRSVNRLPEEWFEPRTYDITDDRVAWQSVHAGSSISWGLIERVEETRFAFLLWQKGGLPAWDLPLEAMTEAQREELREFVRRRSAPPPASQPAPQGDKPATQPGTGSLRPPAPGER</sequence>
<organism evidence="3 4">
    <name type="scientific">Phytohabitans flavus</name>
    <dbReference type="NCBI Taxonomy" id="1076124"/>
    <lineage>
        <taxon>Bacteria</taxon>
        <taxon>Bacillati</taxon>
        <taxon>Actinomycetota</taxon>
        <taxon>Actinomycetes</taxon>
        <taxon>Micromonosporales</taxon>
        <taxon>Micromonosporaceae</taxon>
    </lineage>
</organism>
<dbReference type="Proteomes" id="UP000502508">
    <property type="component" value="Chromosome"/>
</dbReference>
<keyword evidence="4" id="KW-1185">Reference proteome</keyword>
<proteinExistence type="predicted"/>
<evidence type="ECO:0000313" key="4">
    <source>
        <dbReference type="Proteomes" id="UP000502508"/>
    </source>
</evidence>
<feature type="domain" description="YcxB-like C-terminal" evidence="2">
    <location>
        <begin position="20"/>
        <end position="80"/>
    </location>
</feature>
<evidence type="ECO:0000313" key="3">
    <source>
        <dbReference type="EMBL" id="BCB82253.1"/>
    </source>
</evidence>
<evidence type="ECO:0000256" key="1">
    <source>
        <dbReference type="SAM" id="MobiDB-lite"/>
    </source>
</evidence>
<protein>
    <recommendedName>
        <fullName evidence="2">YcxB-like C-terminal domain-containing protein</fullName>
    </recommendedName>
</protein>
<dbReference type="InterPro" id="IPR025588">
    <property type="entry name" value="YcxB-like_C"/>
</dbReference>
<accession>A0A6F8Y8A3</accession>
<dbReference type="AlphaFoldDB" id="A0A6F8Y8A3"/>
<evidence type="ECO:0000259" key="2">
    <source>
        <dbReference type="Pfam" id="PF14317"/>
    </source>
</evidence>
<feature type="region of interest" description="Disordered" evidence="1">
    <location>
        <begin position="75"/>
        <end position="117"/>
    </location>
</feature>
<reference evidence="3 4" key="2">
    <citation type="submission" date="2020-03" db="EMBL/GenBank/DDBJ databases">
        <authorList>
            <person name="Ichikawa N."/>
            <person name="Kimura A."/>
            <person name="Kitahashi Y."/>
            <person name="Uohara A."/>
        </authorList>
    </citation>
    <scope>NUCLEOTIDE SEQUENCE [LARGE SCALE GENOMIC DNA]</scope>
    <source>
        <strain evidence="3 4">NBRC 107702</strain>
    </source>
</reference>